<name>A0A8S9KXZ2_BRACR</name>
<evidence type="ECO:0000256" key="1">
    <source>
        <dbReference type="SAM" id="MobiDB-lite"/>
    </source>
</evidence>
<evidence type="ECO:0000313" key="4">
    <source>
        <dbReference type="Proteomes" id="UP000712281"/>
    </source>
</evidence>
<feature type="region of interest" description="Disordered" evidence="1">
    <location>
        <begin position="92"/>
        <end position="151"/>
    </location>
</feature>
<dbReference type="AlphaFoldDB" id="A0A8S9KXZ2"/>
<evidence type="ECO:0000313" key="3">
    <source>
        <dbReference type="EMBL" id="KAF2599984.1"/>
    </source>
</evidence>
<gene>
    <name evidence="3" type="ORF">F2Q68_00008920</name>
    <name evidence="2" type="ORF">F2Q70_00015998</name>
</gene>
<feature type="compositionally biased region" description="Acidic residues" evidence="1">
    <location>
        <begin position="102"/>
        <end position="111"/>
    </location>
</feature>
<dbReference type="EMBL" id="QGKW02000717">
    <property type="protein sequence ID" value="KAF2599984.1"/>
    <property type="molecule type" value="Genomic_DNA"/>
</dbReference>
<dbReference type="EMBL" id="QGKY02001250">
    <property type="protein sequence ID" value="KAF2560457.1"/>
    <property type="molecule type" value="Genomic_DNA"/>
</dbReference>
<comment type="caution">
    <text evidence="3">The sequence shown here is derived from an EMBL/GenBank/DDBJ whole genome shotgun (WGS) entry which is preliminary data.</text>
</comment>
<accession>A0A8S9KXZ2</accession>
<sequence length="185" mass="19740">MGNLGKKSATEGEAPPAGGVKATKPLKKAKREPEDDDDLETKTNLKKQKKEGTETMEGLADRLQRIESKVDTLATKVDLLISVKGKRVHVKKSIKAKAEISSSEDELSSSDEDSKDKSVASVKVAAKVSSSSDSDDEESDQGEKVEQRMANADIKIGVVSNSGRWPFGGRFSGGRCGGLGRCGRC</sequence>
<proteinExistence type="predicted"/>
<organism evidence="3 4">
    <name type="scientific">Brassica cretica</name>
    <name type="common">Mustard</name>
    <dbReference type="NCBI Taxonomy" id="69181"/>
    <lineage>
        <taxon>Eukaryota</taxon>
        <taxon>Viridiplantae</taxon>
        <taxon>Streptophyta</taxon>
        <taxon>Embryophyta</taxon>
        <taxon>Tracheophyta</taxon>
        <taxon>Spermatophyta</taxon>
        <taxon>Magnoliopsida</taxon>
        <taxon>eudicotyledons</taxon>
        <taxon>Gunneridae</taxon>
        <taxon>Pentapetalae</taxon>
        <taxon>rosids</taxon>
        <taxon>malvids</taxon>
        <taxon>Brassicales</taxon>
        <taxon>Brassicaceae</taxon>
        <taxon>Brassiceae</taxon>
        <taxon>Brassica</taxon>
    </lineage>
</organism>
<feature type="region of interest" description="Disordered" evidence="1">
    <location>
        <begin position="1"/>
        <end position="60"/>
    </location>
</feature>
<protein>
    <submittedName>
        <fullName evidence="3">Uncharacterized protein</fullName>
    </submittedName>
</protein>
<dbReference type="Proteomes" id="UP000712281">
    <property type="component" value="Unassembled WGS sequence"/>
</dbReference>
<reference evidence="3" key="1">
    <citation type="submission" date="2019-12" db="EMBL/GenBank/DDBJ databases">
        <title>Genome sequencing and annotation of Brassica cretica.</title>
        <authorList>
            <person name="Studholme D.J."/>
            <person name="Sarris P.F."/>
        </authorList>
    </citation>
    <scope>NUCLEOTIDE SEQUENCE</scope>
    <source>
        <strain evidence="3">PFS-001/15</strain>
        <strain evidence="2">PFS-102/07</strain>
        <tissue evidence="3">Leaf</tissue>
    </source>
</reference>
<feature type="compositionally biased region" description="Low complexity" evidence="1">
    <location>
        <begin position="119"/>
        <end position="132"/>
    </location>
</feature>
<evidence type="ECO:0000313" key="2">
    <source>
        <dbReference type="EMBL" id="KAF2560457.1"/>
    </source>
</evidence>